<proteinExistence type="predicted"/>
<dbReference type="EMBL" id="CAJPWZ010003254">
    <property type="protein sequence ID" value="CAG2254824.1"/>
    <property type="molecule type" value="Genomic_DNA"/>
</dbReference>
<dbReference type="Proteomes" id="UP000683360">
    <property type="component" value="Unassembled WGS sequence"/>
</dbReference>
<evidence type="ECO:0000313" key="3">
    <source>
        <dbReference type="EMBL" id="CAG2254824.1"/>
    </source>
</evidence>
<keyword evidence="1" id="KW-0862">Zinc</keyword>
<organism evidence="3 4">
    <name type="scientific">Mytilus edulis</name>
    <name type="common">Blue mussel</name>
    <dbReference type="NCBI Taxonomy" id="6550"/>
    <lineage>
        <taxon>Eukaryota</taxon>
        <taxon>Metazoa</taxon>
        <taxon>Spiralia</taxon>
        <taxon>Lophotrochozoa</taxon>
        <taxon>Mollusca</taxon>
        <taxon>Bivalvia</taxon>
        <taxon>Autobranchia</taxon>
        <taxon>Pteriomorphia</taxon>
        <taxon>Mytilida</taxon>
        <taxon>Mytiloidea</taxon>
        <taxon>Mytilidae</taxon>
        <taxon>Mytilinae</taxon>
        <taxon>Mytilus</taxon>
    </lineage>
</organism>
<evidence type="ECO:0000313" key="4">
    <source>
        <dbReference type="Proteomes" id="UP000683360"/>
    </source>
</evidence>
<dbReference type="Gene3D" id="2.120.10.30">
    <property type="entry name" value="TolB, C-terminal domain"/>
    <property type="match status" value="1"/>
</dbReference>
<dbReference type="GO" id="GO:0008270">
    <property type="term" value="F:zinc ion binding"/>
    <property type="evidence" value="ECO:0007669"/>
    <property type="project" value="UniProtKB-KW"/>
</dbReference>
<sequence length="347" mass="39161">MASNWTVCGICDFKHVTKPSVVWCSECDEGLCDDCKEHHSISKASREHDTVPIGDYQNLPTEVLQVAQSCRKHNQKYQIFCKIHDCPCCKKCVIDEHNECKEFVDIDDVIKNKDKQAQLIIPVAKSIDDLTLTLVQSINTYSQEVRGCTMLPDGRMVFTCYHPGYVTIVNQDGSKDFEIKSGNAFDVVYLDNDIIAVTCGVYSKTINLIDTKLKKVKKTICVDSSNEGMVLKDKDLIYCGRRKGLRKISLSDESVCTIINPKLCDRSYVTTFKDSIIYTDYRINTVTCTNLQGQVNWKFKVEGILKYPFGVSVDHVGNVYAIGHYSCNVVVISSDGQRHREILSCMP</sequence>
<dbReference type="InterPro" id="IPR000315">
    <property type="entry name" value="Znf_B-box"/>
</dbReference>
<dbReference type="SUPFAM" id="SSF63829">
    <property type="entry name" value="Calcium-dependent phosphotriesterase"/>
    <property type="match status" value="1"/>
</dbReference>
<dbReference type="Gene3D" id="3.30.160.60">
    <property type="entry name" value="Classic Zinc Finger"/>
    <property type="match status" value="1"/>
</dbReference>
<feature type="domain" description="B box-type" evidence="2">
    <location>
        <begin position="10"/>
        <end position="53"/>
    </location>
</feature>
<evidence type="ECO:0000259" key="2">
    <source>
        <dbReference type="PROSITE" id="PS50119"/>
    </source>
</evidence>
<dbReference type="CDD" id="cd19757">
    <property type="entry name" value="Bbox1"/>
    <property type="match status" value="1"/>
</dbReference>
<evidence type="ECO:0000256" key="1">
    <source>
        <dbReference type="PROSITE-ProRule" id="PRU00024"/>
    </source>
</evidence>
<keyword evidence="1" id="KW-0863">Zinc-finger</keyword>
<name>A0A8S3V9I4_MYTED</name>
<keyword evidence="4" id="KW-1185">Reference proteome</keyword>
<comment type="caution">
    <text evidence="3">The sequence shown here is derived from an EMBL/GenBank/DDBJ whole genome shotgun (WGS) entry which is preliminary data.</text>
</comment>
<dbReference type="OrthoDB" id="10250935at2759"/>
<dbReference type="PROSITE" id="PS50119">
    <property type="entry name" value="ZF_BBOX"/>
    <property type="match status" value="1"/>
</dbReference>
<keyword evidence="1" id="KW-0479">Metal-binding</keyword>
<accession>A0A8S3V9I4</accession>
<dbReference type="AlphaFoldDB" id="A0A8S3V9I4"/>
<dbReference type="InterPro" id="IPR011042">
    <property type="entry name" value="6-blade_b-propeller_TolB-like"/>
</dbReference>
<dbReference type="Pfam" id="PF22586">
    <property type="entry name" value="ANCHR-like_BBOX"/>
    <property type="match status" value="1"/>
</dbReference>
<protein>
    <recommendedName>
        <fullName evidence="2">B box-type domain-containing protein</fullName>
    </recommendedName>
</protein>
<gene>
    <name evidence="3" type="ORF">MEDL_66269</name>
</gene>
<reference evidence="3" key="1">
    <citation type="submission" date="2021-03" db="EMBL/GenBank/DDBJ databases">
        <authorList>
            <person name="Bekaert M."/>
        </authorList>
    </citation>
    <scope>NUCLEOTIDE SEQUENCE</scope>
</reference>